<feature type="region of interest" description="Disordered" evidence="1">
    <location>
        <begin position="32"/>
        <end position="87"/>
    </location>
</feature>
<dbReference type="InterPro" id="IPR012472">
    <property type="entry name" value="MCP1_TM"/>
</dbReference>
<organism evidence="4 5">
    <name type="scientific">Podospora australis</name>
    <dbReference type="NCBI Taxonomy" id="1536484"/>
    <lineage>
        <taxon>Eukaryota</taxon>
        <taxon>Fungi</taxon>
        <taxon>Dikarya</taxon>
        <taxon>Ascomycota</taxon>
        <taxon>Pezizomycotina</taxon>
        <taxon>Sordariomycetes</taxon>
        <taxon>Sordariomycetidae</taxon>
        <taxon>Sordariales</taxon>
        <taxon>Podosporaceae</taxon>
        <taxon>Podospora</taxon>
    </lineage>
</organism>
<dbReference type="GO" id="GO:0005741">
    <property type="term" value="C:mitochondrial outer membrane"/>
    <property type="evidence" value="ECO:0007669"/>
    <property type="project" value="TreeGrafter"/>
</dbReference>
<dbReference type="GO" id="GO:0055088">
    <property type="term" value="P:lipid homeostasis"/>
    <property type="evidence" value="ECO:0007669"/>
    <property type="project" value="InterPro"/>
</dbReference>
<keyword evidence="5" id="KW-1185">Reference proteome</keyword>
<protein>
    <recommendedName>
        <fullName evidence="3">Mitochondrial adapter protein MCP1 transmembrane domain-containing protein</fullName>
    </recommendedName>
</protein>
<feature type="transmembrane region" description="Helical" evidence="2">
    <location>
        <begin position="201"/>
        <end position="221"/>
    </location>
</feature>
<dbReference type="Proteomes" id="UP001302126">
    <property type="component" value="Unassembled WGS sequence"/>
</dbReference>
<dbReference type="AlphaFoldDB" id="A0AAN6WT48"/>
<keyword evidence="2" id="KW-0812">Transmembrane</keyword>
<reference evidence="4" key="2">
    <citation type="submission" date="2023-05" db="EMBL/GenBank/DDBJ databases">
        <authorList>
            <consortium name="Lawrence Berkeley National Laboratory"/>
            <person name="Steindorff A."/>
            <person name="Hensen N."/>
            <person name="Bonometti L."/>
            <person name="Westerberg I."/>
            <person name="Brannstrom I.O."/>
            <person name="Guillou S."/>
            <person name="Cros-Aarteil S."/>
            <person name="Calhoun S."/>
            <person name="Haridas S."/>
            <person name="Kuo A."/>
            <person name="Mondo S."/>
            <person name="Pangilinan J."/>
            <person name="Riley R."/>
            <person name="Labutti K."/>
            <person name="Andreopoulos B."/>
            <person name="Lipzen A."/>
            <person name="Chen C."/>
            <person name="Yanf M."/>
            <person name="Daum C."/>
            <person name="Ng V."/>
            <person name="Clum A."/>
            <person name="Ohm R."/>
            <person name="Martin F."/>
            <person name="Silar P."/>
            <person name="Natvig D."/>
            <person name="Lalanne C."/>
            <person name="Gautier V."/>
            <person name="Ament-Velasquez S.L."/>
            <person name="Kruys A."/>
            <person name="Hutchinson M.I."/>
            <person name="Powell A.J."/>
            <person name="Barry K."/>
            <person name="Miller A.N."/>
            <person name="Grigoriev I.V."/>
            <person name="Debuchy R."/>
            <person name="Gladieux P."/>
            <person name="Thoren M.H."/>
            <person name="Johannesson H."/>
        </authorList>
    </citation>
    <scope>NUCLEOTIDE SEQUENCE</scope>
    <source>
        <strain evidence="4">PSN309</strain>
    </source>
</reference>
<evidence type="ECO:0000313" key="5">
    <source>
        <dbReference type="Proteomes" id="UP001302126"/>
    </source>
</evidence>
<accession>A0AAN6WT48</accession>
<dbReference type="InterPro" id="IPR039960">
    <property type="entry name" value="MCP1"/>
</dbReference>
<dbReference type="PANTHER" id="PTHR38409:SF1">
    <property type="entry name" value="MITOCHONDRIAL ADAPTER PROTEIN MCP1"/>
    <property type="match status" value="1"/>
</dbReference>
<dbReference type="PANTHER" id="PTHR38409">
    <property type="entry name" value="MDM10-COMPLEMENTING PROTEIN 1"/>
    <property type="match status" value="1"/>
</dbReference>
<feature type="transmembrane region" description="Helical" evidence="2">
    <location>
        <begin position="152"/>
        <end position="172"/>
    </location>
</feature>
<feature type="compositionally biased region" description="Low complexity" evidence="1">
    <location>
        <begin position="60"/>
        <end position="86"/>
    </location>
</feature>
<dbReference type="EMBL" id="MU864435">
    <property type="protein sequence ID" value="KAK4185957.1"/>
    <property type="molecule type" value="Genomic_DNA"/>
</dbReference>
<feature type="transmembrane region" description="Helical" evidence="2">
    <location>
        <begin position="250"/>
        <end position="269"/>
    </location>
</feature>
<evidence type="ECO:0000313" key="4">
    <source>
        <dbReference type="EMBL" id="KAK4185957.1"/>
    </source>
</evidence>
<sequence length="353" mass="38090">MYSSRSLRPRASQETFISDFSVTSSAVSSLLELDPTPMDSPMLSASPDRELPSLPEEESLSMSDSTHSLRSNPGTTSPPTNSTTLGLSGGGGHSAIYYLTRIQKYSSYTFTLFTTLHIATTSIIPLAARSVASSESYLLLAREIYQTPLSEPLFVALPVVAHVGSGIALRLLRRKYNLRRYGQQVEKGKPPSVLKSGWPTLSYIAASGYGFAAIFAAHVFMNRGLPLLVEGDSANVGLAYVSHGFAKHPVISWVSFTALLGLGCGHMVWGWAKWWGLSQGAGWQLERHTGNAVVDKANKKKRRRKLLVINGVSLVAALVWTAGGLGVVARGGPTLGWVGKLYDGLYEKVPFMA</sequence>
<dbReference type="Pfam" id="PF07950">
    <property type="entry name" value="MCP1_TM"/>
    <property type="match status" value="1"/>
</dbReference>
<feature type="domain" description="Mitochondrial adapter protein MCP1 transmembrane" evidence="3">
    <location>
        <begin position="214"/>
        <end position="332"/>
    </location>
</feature>
<feature type="transmembrane region" description="Helical" evidence="2">
    <location>
        <begin position="110"/>
        <end position="132"/>
    </location>
</feature>
<gene>
    <name evidence="4" type="ORF">QBC35DRAFT_502474</name>
</gene>
<reference evidence="4" key="1">
    <citation type="journal article" date="2023" name="Mol. Phylogenet. Evol.">
        <title>Genome-scale phylogeny and comparative genomics of the fungal order Sordariales.</title>
        <authorList>
            <person name="Hensen N."/>
            <person name="Bonometti L."/>
            <person name="Westerberg I."/>
            <person name="Brannstrom I.O."/>
            <person name="Guillou S."/>
            <person name="Cros-Aarteil S."/>
            <person name="Calhoun S."/>
            <person name="Haridas S."/>
            <person name="Kuo A."/>
            <person name="Mondo S."/>
            <person name="Pangilinan J."/>
            <person name="Riley R."/>
            <person name="LaButti K."/>
            <person name="Andreopoulos B."/>
            <person name="Lipzen A."/>
            <person name="Chen C."/>
            <person name="Yan M."/>
            <person name="Daum C."/>
            <person name="Ng V."/>
            <person name="Clum A."/>
            <person name="Steindorff A."/>
            <person name="Ohm R.A."/>
            <person name="Martin F."/>
            <person name="Silar P."/>
            <person name="Natvig D.O."/>
            <person name="Lalanne C."/>
            <person name="Gautier V."/>
            <person name="Ament-Velasquez S.L."/>
            <person name="Kruys A."/>
            <person name="Hutchinson M.I."/>
            <person name="Powell A.J."/>
            <person name="Barry K."/>
            <person name="Miller A.N."/>
            <person name="Grigoriev I.V."/>
            <person name="Debuchy R."/>
            <person name="Gladieux P."/>
            <person name="Hiltunen Thoren M."/>
            <person name="Johannesson H."/>
        </authorList>
    </citation>
    <scope>NUCLEOTIDE SEQUENCE</scope>
    <source>
        <strain evidence="4">PSN309</strain>
    </source>
</reference>
<dbReference type="GO" id="GO:0007005">
    <property type="term" value="P:mitochondrion organization"/>
    <property type="evidence" value="ECO:0007669"/>
    <property type="project" value="TreeGrafter"/>
</dbReference>
<evidence type="ECO:0000256" key="2">
    <source>
        <dbReference type="SAM" id="Phobius"/>
    </source>
</evidence>
<keyword evidence="2" id="KW-0472">Membrane</keyword>
<comment type="caution">
    <text evidence="4">The sequence shown here is derived from an EMBL/GenBank/DDBJ whole genome shotgun (WGS) entry which is preliminary data.</text>
</comment>
<name>A0AAN6WT48_9PEZI</name>
<evidence type="ECO:0000256" key="1">
    <source>
        <dbReference type="SAM" id="MobiDB-lite"/>
    </source>
</evidence>
<feature type="transmembrane region" description="Helical" evidence="2">
    <location>
        <begin position="306"/>
        <end position="329"/>
    </location>
</feature>
<evidence type="ECO:0000259" key="3">
    <source>
        <dbReference type="Pfam" id="PF07950"/>
    </source>
</evidence>
<keyword evidence="2" id="KW-1133">Transmembrane helix</keyword>
<proteinExistence type="predicted"/>